<gene>
    <name evidence="1" type="ORF">ACFQU8_04690</name>
</gene>
<comment type="caution">
    <text evidence="1">The sequence shown here is derived from an EMBL/GenBank/DDBJ whole genome shotgun (WGS) entry which is preliminary data.</text>
</comment>
<proteinExistence type="predicted"/>
<accession>A0ABW2UU80</accession>
<evidence type="ECO:0000313" key="1">
    <source>
        <dbReference type="EMBL" id="MFC7746538.1"/>
    </source>
</evidence>
<dbReference type="RefSeq" id="WP_382358041.1">
    <property type="nucleotide sequence ID" value="NZ_JBHTGR010000006.1"/>
</dbReference>
<evidence type="ECO:0008006" key="3">
    <source>
        <dbReference type="Google" id="ProtNLM"/>
    </source>
</evidence>
<evidence type="ECO:0000313" key="2">
    <source>
        <dbReference type="Proteomes" id="UP001596620"/>
    </source>
</evidence>
<name>A0ABW2UU80_9BACI</name>
<protein>
    <recommendedName>
        <fullName evidence="3">Lipoprotein</fullName>
    </recommendedName>
</protein>
<reference evidence="2" key="1">
    <citation type="journal article" date="2019" name="Int. J. Syst. Evol. Microbiol.">
        <title>The Global Catalogue of Microorganisms (GCM) 10K type strain sequencing project: providing services to taxonomists for standard genome sequencing and annotation.</title>
        <authorList>
            <consortium name="The Broad Institute Genomics Platform"/>
            <consortium name="The Broad Institute Genome Sequencing Center for Infectious Disease"/>
            <person name="Wu L."/>
            <person name="Ma J."/>
        </authorList>
    </citation>
    <scope>NUCLEOTIDE SEQUENCE [LARGE SCALE GENOMIC DNA]</scope>
    <source>
        <strain evidence="2">JCM 30234</strain>
    </source>
</reference>
<dbReference type="Proteomes" id="UP001596620">
    <property type="component" value="Unassembled WGS sequence"/>
</dbReference>
<keyword evidence="2" id="KW-1185">Reference proteome</keyword>
<organism evidence="1 2">
    <name type="scientific">Lentibacillus kimchii</name>
    <dbReference type="NCBI Taxonomy" id="1542911"/>
    <lineage>
        <taxon>Bacteria</taxon>
        <taxon>Bacillati</taxon>
        <taxon>Bacillota</taxon>
        <taxon>Bacilli</taxon>
        <taxon>Bacillales</taxon>
        <taxon>Bacillaceae</taxon>
        <taxon>Lentibacillus</taxon>
    </lineage>
</organism>
<dbReference type="EMBL" id="JBHTGR010000006">
    <property type="protein sequence ID" value="MFC7746538.1"/>
    <property type="molecule type" value="Genomic_DNA"/>
</dbReference>
<sequence length="140" mass="16149">MCSGCTSESDGLIPDNNYAQLFIEKKLSEDVEYKKIWNKEKLNKVRDSLNSVSVESPGSQKTKEIKNNLNEKGAYILSFLTQKDLDNRTTESVFYLALLENGRIVYSDHNDHDEMRIRLMSVKKKPKLVKGIIEKLYNTE</sequence>